<dbReference type="SMART" id="SM00698">
    <property type="entry name" value="MORN"/>
    <property type="match status" value="10"/>
</dbReference>
<dbReference type="Proteomes" id="UP000321934">
    <property type="component" value="Chromosome"/>
</dbReference>
<feature type="region of interest" description="Disordered" evidence="2">
    <location>
        <begin position="136"/>
        <end position="167"/>
    </location>
</feature>
<reference evidence="3 4" key="1">
    <citation type="journal article" date="2019" name="ISME J.">
        <title>Deianiraea, an extracellular bacterium associated with the ciliate Paramecium, suggests an alternative scenario for the evolution of Rickettsiales.</title>
        <authorList>
            <person name="Castelli M."/>
            <person name="Sabaneyeva E."/>
            <person name="Lanzoni O."/>
            <person name="Lebedeva N."/>
            <person name="Floriano A.M."/>
            <person name="Gaiarsa S."/>
            <person name="Benken K."/>
            <person name="Modeo L."/>
            <person name="Bandi C."/>
            <person name="Potekhin A."/>
            <person name="Sassera D."/>
            <person name="Petroni G."/>
        </authorList>
    </citation>
    <scope>NUCLEOTIDE SEQUENCE [LARGE SCALE GENOMIC DNA]</scope>
    <source>
        <strain evidence="3">CyL4-1</strain>
    </source>
</reference>
<feature type="compositionally biased region" description="Low complexity" evidence="2">
    <location>
        <begin position="153"/>
        <end position="167"/>
    </location>
</feature>
<dbReference type="PANTHER" id="PTHR43215:SF14">
    <property type="entry name" value="RADIAL SPOKE HEAD 1 HOMOLOG"/>
    <property type="match status" value="1"/>
</dbReference>
<evidence type="ECO:0000313" key="4">
    <source>
        <dbReference type="Proteomes" id="UP000321934"/>
    </source>
</evidence>
<evidence type="ECO:0000256" key="1">
    <source>
        <dbReference type="ARBA" id="ARBA00022737"/>
    </source>
</evidence>
<dbReference type="EMBL" id="CP029077">
    <property type="protein sequence ID" value="QED22876.1"/>
    <property type="molecule type" value="Genomic_DNA"/>
</dbReference>
<dbReference type="SUPFAM" id="SSF82185">
    <property type="entry name" value="Histone H3 K4-specific methyltransferase SET7/9 N-terminal domain"/>
    <property type="match status" value="3"/>
</dbReference>
<protein>
    <submittedName>
        <fullName evidence="3">MORN repeat protein</fullName>
    </submittedName>
</protein>
<dbReference type="PANTHER" id="PTHR43215">
    <property type="entry name" value="RADIAL SPOKE HEAD 1 HOMOLOG"/>
    <property type="match status" value="1"/>
</dbReference>
<proteinExistence type="predicted"/>
<dbReference type="Gene3D" id="2.20.110.10">
    <property type="entry name" value="Histone H3 K4-specific methyltransferase SET7/9 N-terminal domain"/>
    <property type="match status" value="4"/>
</dbReference>
<dbReference type="RefSeq" id="WP_146820184.1">
    <property type="nucleotide sequence ID" value="NZ_CP029077.1"/>
</dbReference>
<dbReference type="AlphaFoldDB" id="A0A5B8XCX7"/>
<keyword evidence="1" id="KW-0677">Repeat</keyword>
<keyword evidence="4" id="KW-1185">Reference proteome</keyword>
<feature type="region of interest" description="Disordered" evidence="2">
    <location>
        <begin position="657"/>
        <end position="678"/>
    </location>
</feature>
<organism evidence="3 4">
    <name type="scientific">Candidatus Deianiraea vastatrix</name>
    <dbReference type="NCBI Taxonomy" id="2163644"/>
    <lineage>
        <taxon>Bacteria</taxon>
        <taxon>Pseudomonadati</taxon>
        <taxon>Pseudomonadota</taxon>
        <taxon>Alphaproteobacteria</taxon>
        <taxon>Rickettsiales</taxon>
        <taxon>Candidatus Deianiraeaceae</taxon>
        <taxon>Candidatus Deianiraea</taxon>
    </lineage>
</organism>
<evidence type="ECO:0000256" key="2">
    <source>
        <dbReference type="SAM" id="MobiDB-lite"/>
    </source>
</evidence>
<dbReference type="InterPro" id="IPR003409">
    <property type="entry name" value="MORN"/>
</dbReference>
<accession>A0A5B8XCX7</accession>
<name>A0A5B8XCX7_9RICK</name>
<dbReference type="OrthoDB" id="7159040at2"/>
<dbReference type="Pfam" id="PF02493">
    <property type="entry name" value="MORN"/>
    <property type="match status" value="8"/>
</dbReference>
<gene>
    <name evidence="3" type="ORF">Deia_00062</name>
</gene>
<sequence length="714" mass="81004">MQQNTKPFLSLDGQKTLKFTDVKIQEDGTINIVFKHDDEEKNVQFGGKLNGDIATGFFYTHKASPIPFALKVELKDGKITDINQLSEIDDNKKYTSKSAQGQSYDKTSYKKFATLAAEYQRQKNESERQNIYQQAGLPEQGGNTNTQANPVSQQRQQGQGNQQVTQSLNQQQPLPNIQQVQGSQQDLQSSNQQQVQNQQQVILQQNRNVVTIRDDNRWKVEYQGAMSEGKKIINGKGKMFWYKKENDKDVLIKTYEGNFENDTMHGKGKLYFPNGSYYDGHWVNGKQEGKGTLLYADDYSFYQGDFANGKRHGKGYYCYPNGGRYEGNFENGEPKGNGQYYVKKDGKEILVYDGEFNGDMNRHGRGIYYDQGEKRYEGDFENDTMHGQGILYYPDGGCYKGDFENGEPKGNGEYYVNGILVYSGEFNGNMNRHGYGRLYDQNSQVIYEGEWKDDEIHGQGELYDKCERLIYEGTWSNGIRSYGIIYGYKEELKQSNSNPEGQYKIYEGNFNASGEPSHGKLFNDKGECYYDGDVKVDDNGNIVMHGSGRYFEKETTYEVQCNNGKITSKELYVENEIIYTKREEINAIQEVNEEVSGSVQQSGTPEQEQGGIWGWCKKVWSGIKNFFSCCSGDEAVQVDVANEISLAQDDDLSHKSKVIDKDSHNKNPVAPVSGATPYQSPCIQKREVSQVAPVGSFVKQQEERNLGNNNIKAV</sequence>
<evidence type="ECO:0000313" key="3">
    <source>
        <dbReference type="EMBL" id="QED22876.1"/>
    </source>
</evidence>
<feature type="compositionally biased region" description="Polar residues" evidence="2">
    <location>
        <begin position="141"/>
        <end position="152"/>
    </location>
</feature>